<dbReference type="AlphaFoldDB" id="A0A2Z3GNS8"/>
<keyword evidence="2" id="KW-1185">Reference proteome</keyword>
<dbReference type="KEGG" id="gog:C1280_01990"/>
<sequence length="250" mass="24692">MPNTIKRGNVGTTPFGDYITKRGAVSTAQVFFPNAMIGLTAAGWADKMDDAAVKTFDGVLASASTEVLAGGANGDVLLDVNQPRFITVAIAAAAPGDVGRRVYAVDDQTVAFAPGAFGNFVGRVAAVLSATAVVVEAHYFQAGGGGNSALLVLAGDGAVPVKAGTVLLTKGTAAALTLAAPAAGADDGKVLELVSTTAAAHVVTCAGVGFNAKGATGTATFGAARGNSFRVVAYQGNWYADGGPNGVTIA</sequence>
<dbReference type="EMBL" id="CP025958">
    <property type="protein sequence ID" value="AWM35899.1"/>
    <property type="molecule type" value="Genomic_DNA"/>
</dbReference>
<gene>
    <name evidence="1" type="ORF">C1280_01990</name>
</gene>
<reference evidence="1 2" key="1">
    <citation type="submission" date="2018-01" db="EMBL/GenBank/DDBJ databases">
        <title>G. obscuriglobus.</title>
        <authorList>
            <person name="Franke J."/>
            <person name="Blomberg W."/>
            <person name="Selmecki A."/>
        </authorList>
    </citation>
    <scope>NUCLEOTIDE SEQUENCE [LARGE SCALE GENOMIC DNA]</scope>
    <source>
        <strain evidence="1 2">DSM 5831</strain>
    </source>
</reference>
<organism evidence="1 2">
    <name type="scientific">Gemmata obscuriglobus</name>
    <dbReference type="NCBI Taxonomy" id="114"/>
    <lineage>
        <taxon>Bacteria</taxon>
        <taxon>Pseudomonadati</taxon>
        <taxon>Planctomycetota</taxon>
        <taxon>Planctomycetia</taxon>
        <taxon>Gemmatales</taxon>
        <taxon>Gemmataceae</taxon>
        <taxon>Gemmata</taxon>
    </lineage>
</organism>
<protein>
    <submittedName>
        <fullName evidence="1">Uncharacterized protein</fullName>
    </submittedName>
</protein>
<proteinExistence type="predicted"/>
<accession>A0A2Z3GNS8</accession>
<dbReference type="RefSeq" id="WP_010042877.1">
    <property type="nucleotide sequence ID" value="NZ_CP025958.1"/>
</dbReference>
<dbReference type="Proteomes" id="UP000245802">
    <property type="component" value="Chromosome"/>
</dbReference>
<evidence type="ECO:0000313" key="2">
    <source>
        <dbReference type="Proteomes" id="UP000245802"/>
    </source>
</evidence>
<name>A0A2Z3GNS8_9BACT</name>
<evidence type="ECO:0000313" key="1">
    <source>
        <dbReference type="EMBL" id="AWM35899.1"/>
    </source>
</evidence>